<gene>
    <name evidence="9" type="ORF">CD191_07105</name>
</gene>
<dbReference type="CDD" id="cd06261">
    <property type="entry name" value="TM_PBP2"/>
    <property type="match status" value="1"/>
</dbReference>
<feature type="transmembrane region" description="Helical" evidence="7">
    <location>
        <begin position="79"/>
        <end position="104"/>
    </location>
</feature>
<proteinExistence type="inferred from homology"/>
<keyword evidence="4 7" id="KW-0812">Transmembrane</keyword>
<evidence type="ECO:0000256" key="4">
    <source>
        <dbReference type="ARBA" id="ARBA00022692"/>
    </source>
</evidence>
<feature type="transmembrane region" description="Helical" evidence="7">
    <location>
        <begin position="209"/>
        <end position="232"/>
    </location>
</feature>
<keyword evidence="5 7" id="KW-1133">Transmembrane helix</keyword>
<keyword evidence="2 7" id="KW-0813">Transport</keyword>
<evidence type="ECO:0000256" key="2">
    <source>
        <dbReference type="ARBA" id="ARBA00022448"/>
    </source>
</evidence>
<dbReference type="PANTHER" id="PTHR30193:SF37">
    <property type="entry name" value="INNER MEMBRANE ABC TRANSPORTER PERMEASE PROTEIN YCJO"/>
    <property type="match status" value="1"/>
</dbReference>
<comment type="similarity">
    <text evidence="7">Belongs to the binding-protein-dependent transport system permease family.</text>
</comment>
<evidence type="ECO:0000256" key="6">
    <source>
        <dbReference type="ARBA" id="ARBA00023136"/>
    </source>
</evidence>
<sequence length="306" mass="33929">MEMIKSPKRNSRIHAGEARAAYILLIPAFIGLIFLTYLPLIGVLGISLTNWTGLSDPKFVGFENYINLFTTDPYIKDSIIATVYFAVLSVVGGMIYSLFIAMLLNRKIPARGFFRAVFYVPYVLPAAAIYVGWSWLYEANFGFFNFILSEIGLNKVSFIADSSYVIPSLSLISVWLSGNLIVIFLAGLQNVPVVYHEAAEMDGANGWKRFLHITLPCMSPIIFYNLLMSLIANLQIVTPALSLTNGGPGNSSRFLTYLMYDQAFVNYKLGYACATTAVIFVILAGFTGVLFKTSNLWIFNEGGDDK</sequence>
<dbReference type="Gene3D" id="1.10.3720.10">
    <property type="entry name" value="MetI-like"/>
    <property type="match status" value="1"/>
</dbReference>
<protein>
    <submittedName>
        <fullName evidence="9">ABC transporter permease</fullName>
    </submittedName>
</protein>
<name>A0AAD0P2T7_9BACL</name>
<evidence type="ECO:0000256" key="1">
    <source>
        <dbReference type="ARBA" id="ARBA00004651"/>
    </source>
</evidence>
<evidence type="ECO:0000256" key="5">
    <source>
        <dbReference type="ARBA" id="ARBA00022989"/>
    </source>
</evidence>
<dbReference type="InterPro" id="IPR035906">
    <property type="entry name" value="MetI-like_sf"/>
</dbReference>
<evidence type="ECO:0000256" key="7">
    <source>
        <dbReference type="RuleBase" id="RU363032"/>
    </source>
</evidence>
<evidence type="ECO:0000313" key="10">
    <source>
        <dbReference type="Proteomes" id="UP000249163"/>
    </source>
</evidence>
<feature type="transmembrane region" description="Helical" evidence="7">
    <location>
        <begin position="116"/>
        <end position="136"/>
    </location>
</feature>
<evidence type="ECO:0000256" key="3">
    <source>
        <dbReference type="ARBA" id="ARBA00022475"/>
    </source>
</evidence>
<feature type="transmembrane region" description="Helical" evidence="7">
    <location>
        <begin position="21"/>
        <end position="48"/>
    </location>
</feature>
<dbReference type="InterPro" id="IPR051393">
    <property type="entry name" value="ABC_transporter_permease"/>
</dbReference>
<dbReference type="PROSITE" id="PS50928">
    <property type="entry name" value="ABC_TM1"/>
    <property type="match status" value="1"/>
</dbReference>
<keyword evidence="6 7" id="KW-0472">Membrane</keyword>
<dbReference type="PANTHER" id="PTHR30193">
    <property type="entry name" value="ABC TRANSPORTER PERMEASE PROTEIN"/>
    <property type="match status" value="1"/>
</dbReference>
<evidence type="ECO:0000259" key="8">
    <source>
        <dbReference type="PROSITE" id="PS50928"/>
    </source>
</evidence>
<evidence type="ECO:0000313" key="9">
    <source>
        <dbReference type="EMBL" id="AWV32400.1"/>
    </source>
</evidence>
<dbReference type="Pfam" id="PF00528">
    <property type="entry name" value="BPD_transp_1"/>
    <property type="match status" value="1"/>
</dbReference>
<dbReference type="GO" id="GO:0055085">
    <property type="term" value="P:transmembrane transport"/>
    <property type="evidence" value="ECO:0007669"/>
    <property type="project" value="InterPro"/>
</dbReference>
<dbReference type="SUPFAM" id="SSF161098">
    <property type="entry name" value="MetI-like"/>
    <property type="match status" value="1"/>
</dbReference>
<feature type="domain" description="ABC transmembrane type-1" evidence="8">
    <location>
        <begin position="79"/>
        <end position="290"/>
    </location>
</feature>
<dbReference type="EMBL" id="CP021965">
    <property type="protein sequence ID" value="AWV32400.1"/>
    <property type="molecule type" value="Genomic_DNA"/>
</dbReference>
<dbReference type="AlphaFoldDB" id="A0AAD0P2T7"/>
<dbReference type="InterPro" id="IPR000515">
    <property type="entry name" value="MetI-like"/>
</dbReference>
<reference evidence="9 10" key="1">
    <citation type="submission" date="2017-06" db="EMBL/GenBank/DDBJ databases">
        <title>Complete genome sequence of Paenibacillus odorifer CBA7130.</title>
        <authorList>
            <person name="Nam Y.-D."/>
            <person name="Kang J."/>
            <person name="Chung W.-H."/>
        </authorList>
    </citation>
    <scope>NUCLEOTIDE SEQUENCE [LARGE SCALE GENOMIC DNA]</scope>
    <source>
        <strain evidence="9 10">CBA7130</strain>
    </source>
</reference>
<dbReference type="RefSeq" id="WP_081389140.1">
    <property type="nucleotide sequence ID" value="NZ_CP021965.1"/>
</dbReference>
<organism evidence="9 10">
    <name type="scientific">Paenibacillus odorifer</name>
    <dbReference type="NCBI Taxonomy" id="189426"/>
    <lineage>
        <taxon>Bacteria</taxon>
        <taxon>Bacillati</taxon>
        <taxon>Bacillota</taxon>
        <taxon>Bacilli</taxon>
        <taxon>Bacillales</taxon>
        <taxon>Paenibacillaceae</taxon>
        <taxon>Paenibacillus</taxon>
    </lineage>
</organism>
<keyword evidence="3" id="KW-1003">Cell membrane</keyword>
<feature type="transmembrane region" description="Helical" evidence="7">
    <location>
        <begin position="164"/>
        <end position="188"/>
    </location>
</feature>
<dbReference type="Proteomes" id="UP000249163">
    <property type="component" value="Chromosome"/>
</dbReference>
<dbReference type="GO" id="GO:0005886">
    <property type="term" value="C:plasma membrane"/>
    <property type="evidence" value="ECO:0007669"/>
    <property type="project" value="UniProtKB-SubCell"/>
</dbReference>
<accession>A0AAD0P2T7</accession>
<feature type="transmembrane region" description="Helical" evidence="7">
    <location>
        <begin position="269"/>
        <end position="291"/>
    </location>
</feature>
<comment type="subcellular location">
    <subcellularLocation>
        <location evidence="1 7">Cell membrane</location>
        <topology evidence="1 7">Multi-pass membrane protein</topology>
    </subcellularLocation>
</comment>